<accession>A0ABC9VFG3</accession>
<gene>
    <name evidence="2" type="ORF">H839_10668</name>
</gene>
<evidence type="ECO:0000313" key="3">
    <source>
        <dbReference type="Proteomes" id="UP000023566"/>
    </source>
</evidence>
<dbReference type="InterPro" id="IPR054267">
    <property type="entry name" value="DUF6998"/>
</dbReference>
<dbReference type="Proteomes" id="UP000023566">
    <property type="component" value="Chromosome"/>
</dbReference>
<dbReference type="RefSeq" id="WP_043905107.1">
    <property type="nucleotide sequence ID" value="NZ_CM002692.1"/>
</dbReference>
<keyword evidence="3" id="KW-1185">Reference proteome</keyword>
<reference evidence="2 3" key="1">
    <citation type="journal article" date="2014" name="Appl. Microbiol. Biotechnol.">
        <title>Transformable facultative thermophile Geobacillus stearothermophilus NUB3621 as a host strain for metabolic engineering.</title>
        <authorList>
            <person name="Blanchard K."/>
            <person name="Robic S."/>
            <person name="Matsumura I."/>
        </authorList>
    </citation>
    <scope>NUCLEOTIDE SEQUENCE [LARGE SCALE GENOMIC DNA]</scope>
    <source>
        <strain evidence="2 3">NUB3621</strain>
    </source>
</reference>
<name>A0ABC9VFG3_9BACL</name>
<protein>
    <recommendedName>
        <fullName evidence="1">DUF6998 domain-containing protein</fullName>
    </recommendedName>
</protein>
<sequence length="179" mass="20507">MQELYELARLIEQKNRIERKITEIIRRPALIGHVGEYIAAKVFGISLVDSASNKGFDGYFTKGNLKGKTVNIKFYTKNERLLDINPNGLPDYYLVLTGDLRSAASSRGWTRPWCISYVYLFEASALLEQLKARNVKIGIATSVAGRYWEDAEIFPSSKNSLYTLTNEQKEWLELFSLQR</sequence>
<feature type="domain" description="DUF6998" evidence="1">
    <location>
        <begin position="29"/>
        <end position="97"/>
    </location>
</feature>
<organism evidence="2 3">
    <name type="scientific">Parageobacillus genomosp. 1</name>
    <dbReference type="NCBI Taxonomy" id="1295642"/>
    <lineage>
        <taxon>Bacteria</taxon>
        <taxon>Bacillati</taxon>
        <taxon>Bacillota</taxon>
        <taxon>Bacilli</taxon>
        <taxon>Bacillales</taxon>
        <taxon>Anoxybacillaceae</taxon>
        <taxon>Parageobacillus</taxon>
    </lineage>
</organism>
<evidence type="ECO:0000313" key="2">
    <source>
        <dbReference type="EMBL" id="EZP77052.1"/>
    </source>
</evidence>
<evidence type="ECO:0000259" key="1">
    <source>
        <dbReference type="Pfam" id="PF22522"/>
    </source>
</evidence>
<dbReference type="Pfam" id="PF22522">
    <property type="entry name" value="DUF6998"/>
    <property type="match status" value="1"/>
</dbReference>
<dbReference type="EMBL" id="AOTZ01000005">
    <property type="protein sequence ID" value="EZP77052.1"/>
    <property type="molecule type" value="Genomic_DNA"/>
</dbReference>
<dbReference type="AlphaFoldDB" id="A0ABC9VFG3"/>
<proteinExistence type="predicted"/>
<comment type="caution">
    <text evidence="2">The sequence shown here is derived from an EMBL/GenBank/DDBJ whole genome shotgun (WGS) entry which is preliminary data.</text>
</comment>